<dbReference type="OrthoDB" id="25818at2759"/>
<dbReference type="AlphaFoldDB" id="A0A6J3LX64"/>
<dbReference type="GeneID" id="54366485"/>
<organism evidence="3">
    <name type="scientific">Dissoconium aciculare CBS 342.82</name>
    <dbReference type="NCBI Taxonomy" id="1314786"/>
    <lineage>
        <taxon>Eukaryota</taxon>
        <taxon>Fungi</taxon>
        <taxon>Dikarya</taxon>
        <taxon>Ascomycota</taxon>
        <taxon>Pezizomycotina</taxon>
        <taxon>Dothideomycetes</taxon>
        <taxon>Dothideomycetidae</taxon>
        <taxon>Mycosphaerellales</taxon>
        <taxon>Dissoconiaceae</taxon>
        <taxon>Dissoconium</taxon>
    </lineage>
</organism>
<gene>
    <name evidence="3" type="ORF">K489DRAFT_51380</name>
</gene>
<keyword evidence="2" id="KW-1185">Reference proteome</keyword>
<sequence length="198" mass="22184">MRKESEPTANSPQNGVSHGLPPALRTETPSGFTAVNSENQRHTSFRPDASARPSISDPIDNKPIVSSASPRSSTRESDGRNHGWRPDERERERERERRDHDSETSRSGGTNMTGKRKRDDPASREQDDRDKNGATDEHESPKRRATESMTGSKSPSVHEPKPAPEGTPPTNDMPPSKRRYVILMSHFKSFTTRNEMKA</sequence>
<dbReference type="RefSeq" id="XP_033457289.1">
    <property type="nucleotide sequence ID" value="XM_033608685.1"/>
</dbReference>
<reference evidence="3" key="3">
    <citation type="submission" date="2025-08" db="UniProtKB">
        <authorList>
            <consortium name="RefSeq"/>
        </authorList>
    </citation>
    <scope>IDENTIFICATION</scope>
    <source>
        <strain evidence="3">CBS 342.82</strain>
    </source>
</reference>
<reference evidence="3" key="1">
    <citation type="submission" date="2020-01" db="EMBL/GenBank/DDBJ databases">
        <authorList>
            <consortium name="DOE Joint Genome Institute"/>
            <person name="Haridas S."/>
            <person name="Albert R."/>
            <person name="Binder M."/>
            <person name="Bloem J."/>
            <person name="Labutti K."/>
            <person name="Salamov A."/>
            <person name="Andreopoulos B."/>
            <person name="Baker S.E."/>
            <person name="Barry K."/>
            <person name="Bills G."/>
            <person name="Bluhm B.H."/>
            <person name="Cannon C."/>
            <person name="Castanera R."/>
            <person name="Culley D.E."/>
            <person name="Daum C."/>
            <person name="Ezra D."/>
            <person name="Gonzalez J.B."/>
            <person name="Henrissat B."/>
            <person name="Kuo A."/>
            <person name="Liang C."/>
            <person name="Lipzen A."/>
            <person name="Lutzoni F."/>
            <person name="Magnuson J."/>
            <person name="Mondo S."/>
            <person name="Nolan M."/>
            <person name="Ohm R."/>
            <person name="Pangilinan J."/>
            <person name="Park H.-J."/>
            <person name="Ramirez L."/>
            <person name="Alfaro M."/>
            <person name="Sun H."/>
            <person name="Tritt A."/>
            <person name="Yoshinaga Y."/>
            <person name="Zwiers L.-H."/>
            <person name="Turgeon B.G."/>
            <person name="Goodwin S.B."/>
            <person name="Spatafora J.W."/>
            <person name="Crous P.W."/>
            <person name="Grigoriev I.V."/>
        </authorList>
    </citation>
    <scope>NUCLEOTIDE SEQUENCE</scope>
    <source>
        <strain evidence="3">CBS 342.82</strain>
    </source>
</reference>
<feature type="compositionally biased region" description="Basic and acidic residues" evidence="1">
    <location>
        <begin position="73"/>
        <end position="104"/>
    </location>
</feature>
<reference evidence="3" key="2">
    <citation type="submission" date="2020-04" db="EMBL/GenBank/DDBJ databases">
        <authorList>
            <consortium name="NCBI Genome Project"/>
        </authorList>
    </citation>
    <scope>NUCLEOTIDE SEQUENCE</scope>
    <source>
        <strain evidence="3">CBS 342.82</strain>
    </source>
</reference>
<dbReference type="Proteomes" id="UP000504637">
    <property type="component" value="Unplaced"/>
</dbReference>
<feature type="compositionally biased region" description="Polar residues" evidence="1">
    <location>
        <begin position="27"/>
        <end position="38"/>
    </location>
</feature>
<evidence type="ECO:0000313" key="3">
    <source>
        <dbReference type="RefSeq" id="XP_033457289.1"/>
    </source>
</evidence>
<protein>
    <submittedName>
        <fullName evidence="3">Uncharacterized protein</fullName>
    </submittedName>
</protein>
<evidence type="ECO:0000256" key="1">
    <source>
        <dbReference type="SAM" id="MobiDB-lite"/>
    </source>
</evidence>
<name>A0A6J3LX64_9PEZI</name>
<feature type="compositionally biased region" description="Polar residues" evidence="1">
    <location>
        <begin position="7"/>
        <end position="16"/>
    </location>
</feature>
<feature type="compositionally biased region" description="Basic and acidic residues" evidence="1">
    <location>
        <begin position="117"/>
        <end position="146"/>
    </location>
</feature>
<feature type="region of interest" description="Disordered" evidence="1">
    <location>
        <begin position="1"/>
        <end position="179"/>
    </location>
</feature>
<proteinExistence type="predicted"/>
<evidence type="ECO:0000313" key="2">
    <source>
        <dbReference type="Proteomes" id="UP000504637"/>
    </source>
</evidence>
<accession>A0A6J3LX64</accession>